<feature type="compositionally biased region" description="Basic residues" evidence="1">
    <location>
        <begin position="282"/>
        <end position="293"/>
    </location>
</feature>
<sequence>MSERRHSRWPLLGLVIAVVATVTLALTGAAKQVPGLEFMPTGHWIANTDLGLVVHVDGATKKSDTQVSVPGLTPGSQVVQDGTHGYVVGKDDVTIFGKSTLSVEATVPAPVKGEPSVPIETAGGAYSVFRQSGQIVRLGLDPQVMSAGGPVGPPVATSDGTVWVHRTDSGAICKAARGAAALDCRPMAPAGHSGGLTVSGDKVLFVDTTADTMSVVEATGLGAAVKLGVDAPPNARIAPADAAGKVAVLRPVHEPHPPRGGACRREGRARRAASSRGDRAAGGRRVRRSVGQR</sequence>
<name>A0ABX1FWA7_9PSEU</name>
<proteinExistence type="predicted"/>
<dbReference type="EMBL" id="VSRL01000343">
    <property type="protein sequence ID" value="NKE63338.1"/>
    <property type="molecule type" value="Genomic_DNA"/>
</dbReference>
<dbReference type="InterPro" id="IPR011044">
    <property type="entry name" value="Quino_amine_DH_bsu"/>
</dbReference>
<dbReference type="Proteomes" id="UP001515943">
    <property type="component" value="Unassembled WGS sequence"/>
</dbReference>
<organism evidence="2 3">
    <name type="scientific">Lentzea indica</name>
    <dbReference type="NCBI Taxonomy" id="2604800"/>
    <lineage>
        <taxon>Bacteria</taxon>
        <taxon>Bacillati</taxon>
        <taxon>Actinomycetota</taxon>
        <taxon>Actinomycetes</taxon>
        <taxon>Pseudonocardiales</taxon>
        <taxon>Pseudonocardiaceae</taxon>
        <taxon>Lentzea</taxon>
    </lineage>
</organism>
<gene>
    <name evidence="2" type="ORF">FXN61_44100</name>
</gene>
<evidence type="ECO:0000313" key="2">
    <source>
        <dbReference type="EMBL" id="NKE63338.1"/>
    </source>
</evidence>
<dbReference type="RefSeq" id="WP_167979925.1">
    <property type="nucleotide sequence ID" value="NZ_VSRL01000343.1"/>
</dbReference>
<evidence type="ECO:0000256" key="1">
    <source>
        <dbReference type="SAM" id="MobiDB-lite"/>
    </source>
</evidence>
<dbReference type="SUPFAM" id="SSF50969">
    <property type="entry name" value="YVTN repeat-like/Quinoprotein amine dehydrogenase"/>
    <property type="match status" value="1"/>
</dbReference>
<keyword evidence="3" id="KW-1185">Reference proteome</keyword>
<evidence type="ECO:0000313" key="3">
    <source>
        <dbReference type="Proteomes" id="UP001515943"/>
    </source>
</evidence>
<accession>A0ABX1FWA7</accession>
<protein>
    <recommendedName>
        <fullName evidence="4">NHL repeat-containing protein</fullName>
    </recommendedName>
</protein>
<feature type="region of interest" description="Disordered" evidence="1">
    <location>
        <begin position="252"/>
        <end position="293"/>
    </location>
</feature>
<comment type="caution">
    <text evidence="2">The sequence shown here is derived from an EMBL/GenBank/DDBJ whole genome shotgun (WGS) entry which is preliminary data.</text>
</comment>
<reference evidence="2 3" key="1">
    <citation type="submission" date="2019-08" db="EMBL/GenBank/DDBJ databases">
        <title>Lentzea from Indian Himalayas.</title>
        <authorList>
            <person name="Mandal S."/>
            <person name="Mallick Gupta A."/>
            <person name="Maiti P.K."/>
            <person name="Sarkar J."/>
            <person name="Mandal S."/>
        </authorList>
    </citation>
    <scope>NUCLEOTIDE SEQUENCE [LARGE SCALE GENOMIC DNA]</scope>
    <source>
        <strain evidence="2 3">PSKA42</strain>
    </source>
</reference>
<evidence type="ECO:0008006" key="4">
    <source>
        <dbReference type="Google" id="ProtNLM"/>
    </source>
</evidence>